<evidence type="ECO:0000313" key="2">
    <source>
        <dbReference type="Proteomes" id="UP000805704"/>
    </source>
</evidence>
<comment type="caution">
    <text evidence="1">The sequence shown here is derived from an EMBL/GenBank/DDBJ whole genome shotgun (WGS) entry which is preliminary data.</text>
</comment>
<accession>A0ACB7FGU8</accession>
<proteinExistence type="predicted"/>
<sequence>MKQEVEPSSTGSTLSSTSDWKNLLGAEVHSGLGRRFGKPSLVILLSFNELNLIKNEQYMRGFTDAQKEQYFRRSVSDEETSSRIISHIKTSRSLRIRCLIPVFCWITATVLDQMLTTDQRGELPKTLTDLYSHFLLVQTETGVVRNQMQHTGRSPTRDSQEPCWVRQTDSPEIIQRAINNLKEKKTKISPDRSSNIFQM</sequence>
<organism evidence="1 2">
    <name type="scientific">Nibea albiflora</name>
    <name type="common">Yellow drum</name>
    <name type="synonym">Corvina albiflora</name>
    <dbReference type="NCBI Taxonomy" id="240163"/>
    <lineage>
        <taxon>Eukaryota</taxon>
        <taxon>Metazoa</taxon>
        <taxon>Chordata</taxon>
        <taxon>Craniata</taxon>
        <taxon>Vertebrata</taxon>
        <taxon>Euteleostomi</taxon>
        <taxon>Actinopterygii</taxon>
        <taxon>Neopterygii</taxon>
        <taxon>Teleostei</taxon>
        <taxon>Neoteleostei</taxon>
        <taxon>Acanthomorphata</taxon>
        <taxon>Eupercaria</taxon>
        <taxon>Sciaenidae</taxon>
        <taxon>Nibea</taxon>
    </lineage>
</organism>
<keyword evidence="2" id="KW-1185">Reference proteome</keyword>
<dbReference type="EMBL" id="CM024799">
    <property type="protein sequence ID" value="KAG8013482.1"/>
    <property type="molecule type" value="Genomic_DNA"/>
</dbReference>
<gene>
    <name evidence="1" type="ORF">GBF38_021869</name>
</gene>
<name>A0ACB7FGU8_NIBAL</name>
<evidence type="ECO:0000313" key="1">
    <source>
        <dbReference type="EMBL" id="KAG8013482.1"/>
    </source>
</evidence>
<reference evidence="1" key="1">
    <citation type="submission" date="2020-04" db="EMBL/GenBank/DDBJ databases">
        <title>A chromosome-scale assembly and high-density genetic map of the yellow drum (Nibea albiflora) genome.</title>
        <authorList>
            <person name="Xu D."/>
            <person name="Zhang W."/>
            <person name="Chen R."/>
            <person name="Tan P."/>
            <person name="Wang L."/>
            <person name="Song H."/>
            <person name="Tian L."/>
            <person name="Zhu Q."/>
            <person name="Wang B."/>
        </authorList>
    </citation>
    <scope>NUCLEOTIDE SEQUENCE</scope>
    <source>
        <strain evidence="1">ZJHYS-2018</strain>
    </source>
</reference>
<dbReference type="Proteomes" id="UP000805704">
    <property type="component" value="Chromosome 11"/>
</dbReference>
<protein>
    <submittedName>
        <fullName evidence="1">Uncharacterized protein</fullName>
    </submittedName>
</protein>